<evidence type="ECO:0000256" key="4">
    <source>
        <dbReference type="ARBA" id="ARBA00022692"/>
    </source>
</evidence>
<feature type="transmembrane region" description="Helical" evidence="11">
    <location>
        <begin position="556"/>
        <end position="577"/>
    </location>
</feature>
<dbReference type="Proteomes" id="UP001330812">
    <property type="component" value="Chromosome"/>
</dbReference>
<dbReference type="InterPro" id="IPR001851">
    <property type="entry name" value="ABC_transp_permease"/>
</dbReference>
<dbReference type="PROSITE" id="PS50893">
    <property type="entry name" value="ABC_TRANSPORTER_2"/>
    <property type="match status" value="2"/>
</dbReference>
<dbReference type="SMART" id="SM00382">
    <property type="entry name" value="AAA"/>
    <property type="match status" value="2"/>
</dbReference>
<feature type="transmembrane region" description="Helical" evidence="11">
    <location>
        <begin position="734"/>
        <end position="757"/>
    </location>
</feature>
<dbReference type="RefSeq" id="WP_326837007.1">
    <property type="nucleotide sequence ID" value="NZ_CP142149.1"/>
</dbReference>
<sequence>MTEAAALSLTGVSKSYGPVCALAEVSLDVAGGRVHALLGENGAGKSTLMGIASGSTRPDEGTITVAGEPIAVLTTDRAARLGIAIVHQHPAVVSDMTVAENIRLAVPPERMPSGPPRIWMAELLRRVGADVRLQDRVADLGVAQKQLIELAKAIALEPKVLILDEPTAPLGAEQSEILFDQVRQATARGTAVVYITHRLAEVREIADEVTVLRDGRARGHAQVADLTDDEMLRMIVGRELASTFPDKLADPAGAKVALEVEGLSGEGFHDARLVAHHGEIVGLAGIVGNGQSEFLRALAGLRSSTGSIVLDGTRLRGRSLVDATAYMPADRHRESLLPAMSVRENAAVGALPSFAGGGVVSADRERSGVDAELAKLSVKTASRETNVMALSGGNQQKVVMARALLAAPRLLLADEPTQGVDVGARSEIYTIMRDISASGVPVVVVSSDAKELEGLCDRVVVFSRGHVVAELTGADVTEEKITGTVVNATTHRGAAPATREEPGARAARTPSDPRTRTPMADRLRDLARGDYAPSIVLALVILALGGYTFAHNVRFLAPFNLTSLLTLLTALAFISLGQTIVIMTGGIDLSVGPLAGLLVVIASFFVTDGKSPVLVVLAFVIMLVVAVASGLLNGVLIRFGGFTAVAATLTLYIGLQGVSLLLRPFQGGFISTSITDAITATVGFVPIAFLVAVVVAVGLELALRFTAWGRGLRAAGSNEGSARRLGVKVNRVHVLAYVGAAVLTFFGALLLMAQIGVGDPTQGVSYTLSSITAVVLGGASLAGGRGSFIGTLLGATLIQEVLNATTFLNLSQSWQYFFQGILILIAAAIYTRVRRRTPALA</sequence>
<gene>
    <name evidence="13" type="ORF">VSH64_19240</name>
</gene>
<evidence type="ECO:0000256" key="7">
    <source>
        <dbReference type="ARBA" id="ARBA00022840"/>
    </source>
</evidence>
<evidence type="ECO:0000256" key="10">
    <source>
        <dbReference type="SAM" id="MobiDB-lite"/>
    </source>
</evidence>
<evidence type="ECO:0000256" key="5">
    <source>
        <dbReference type="ARBA" id="ARBA00022737"/>
    </source>
</evidence>
<feature type="transmembrane region" description="Helical" evidence="11">
    <location>
        <begin position="531"/>
        <end position="550"/>
    </location>
</feature>
<feature type="domain" description="ABC transporter" evidence="12">
    <location>
        <begin position="246"/>
        <end position="489"/>
    </location>
</feature>
<dbReference type="InterPro" id="IPR017871">
    <property type="entry name" value="ABC_transporter-like_CS"/>
</dbReference>
<dbReference type="CDD" id="cd03216">
    <property type="entry name" value="ABC_Carb_Monos_I"/>
    <property type="match status" value="1"/>
</dbReference>
<evidence type="ECO:0000256" key="8">
    <source>
        <dbReference type="ARBA" id="ARBA00022989"/>
    </source>
</evidence>
<evidence type="ECO:0000256" key="11">
    <source>
        <dbReference type="SAM" id="Phobius"/>
    </source>
</evidence>
<dbReference type="PANTHER" id="PTHR43790">
    <property type="entry name" value="CARBOHYDRATE TRANSPORT ATP-BINDING PROTEIN MG119-RELATED"/>
    <property type="match status" value="1"/>
</dbReference>
<evidence type="ECO:0000259" key="12">
    <source>
        <dbReference type="PROSITE" id="PS50893"/>
    </source>
</evidence>
<dbReference type="Gene3D" id="3.40.50.300">
    <property type="entry name" value="P-loop containing nucleotide triphosphate hydrolases"/>
    <property type="match status" value="2"/>
</dbReference>
<dbReference type="InterPro" id="IPR003593">
    <property type="entry name" value="AAA+_ATPase"/>
</dbReference>
<protein>
    <submittedName>
        <fullName evidence="13">ATP-binding cassette domain-containing protein</fullName>
    </submittedName>
</protein>
<feature type="transmembrane region" description="Helical" evidence="11">
    <location>
        <begin position="639"/>
        <end position="662"/>
    </location>
</feature>
<feature type="transmembrane region" description="Helical" evidence="11">
    <location>
        <begin position="682"/>
        <end position="703"/>
    </location>
</feature>
<keyword evidence="2" id="KW-0813">Transport</keyword>
<evidence type="ECO:0000256" key="9">
    <source>
        <dbReference type="ARBA" id="ARBA00023136"/>
    </source>
</evidence>
<proteinExistence type="predicted"/>
<keyword evidence="4 11" id="KW-0812">Transmembrane</keyword>
<dbReference type="InterPro" id="IPR050107">
    <property type="entry name" value="ABC_carbohydrate_import_ATPase"/>
</dbReference>
<dbReference type="CDD" id="cd06579">
    <property type="entry name" value="TM_PBP1_transp_AraH_like"/>
    <property type="match status" value="1"/>
</dbReference>
<comment type="subcellular location">
    <subcellularLocation>
        <location evidence="1">Cell membrane</location>
        <topology evidence="1">Multi-pass membrane protein</topology>
    </subcellularLocation>
</comment>
<dbReference type="PROSITE" id="PS00211">
    <property type="entry name" value="ABC_TRANSPORTER_1"/>
    <property type="match status" value="1"/>
</dbReference>
<keyword evidence="5" id="KW-0677">Repeat</keyword>
<dbReference type="Pfam" id="PF02653">
    <property type="entry name" value="BPD_transp_2"/>
    <property type="match status" value="1"/>
</dbReference>
<keyword evidence="9 11" id="KW-0472">Membrane</keyword>
<keyword evidence="14" id="KW-1185">Reference proteome</keyword>
<feature type="region of interest" description="Disordered" evidence="10">
    <location>
        <begin position="491"/>
        <end position="518"/>
    </location>
</feature>
<dbReference type="Pfam" id="PF00005">
    <property type="entry name" value="ABC_tran"/>
    <property type="match status" value="2"/>
</dbReference>
<dbReference type="SUPFAM" id="SSF52540">
    <property type="entry name" value="P-loop containing nucleoside triphosphate hydrolases"/>
    <property type="match status" value="2"/>
</dbReference>
<evidence type="ECO:0000256" key="3">
    <source>
        <dbReference type="ARBA" id="ARBA00022475"/>
    </source>
</evidence>
<keyword evidence="3" id="KW-1003">Cell membrane</keyword>
<name>A0ABZ1IJ57_9PSEU</name>
<keyword evidence="7 13" id="KW-0067">ATP-binding</keyword>
<dbReference type="GO" id="GO:0005524">
    <property type="term" value="F:ATP binding"/>
    <property type="evidence" value="ECO:0007669"/>
    <property type="project" value="UniProtKB-KW"/>
</dbReference>
<evidence type="ECO:0000313" key="14">
    <source>
        <dbReference type="Proteomes" id="UP001330812"/>
    </source>
</evidence>
<dbReference type="PANTHER" id="PTHR43790:SF9">
    <property type="entry name" value="GALACTOFURANOSE TRANSPORTER ATP-BINDING PROTEIN YTFR"/>
    <property type="match status" value="1"/>
</dbReference>
<evidence type="ECO:0000256" key="1">
    <source>
        <dbReference type="ARBA" id="ARBA00004651"/>
    </source>
</evidence>
<keyword evidence="8 11" id="KW-1133">Transmembrane helix</keyword>
<organism evidence="13 14">
    <name type="scientific">Amycolatopsis rhabdoformis</name>
    <dbReference type="NCBI Taxonomy" id="1448059"/>
    <lineage>
        <taxon>Bacteria</taxon>
        <taxon>Bacillati</taxon>
        <taxon>Actinomycetota</taxon>
        <taxon>Actinomycetes</taxon>
        <taxon>Pseudonocardiales</taxon>
        <taxon>Pseudonocardiaceae</taxon>
        <taxon>Amycolatopsis</taxon>
    </lineage>
</organism>
<feature type="transmembrane region" description="Helical" evidence="11">
    <location>
        <begin position="814"/>
        <end position="833"/>
    </location>
</feature>
<keyword evidence="6" id="KW-0547">Nucleotide-binding</keyword>
<dbReference type="InterPro" id="IPR003439">
    <property type="entry name" value="ABC_transporter-like_ATP-bd"/>
</dbReference>
<dbReference type="EMBL" id="CP142149">
    <property type="protein sequence ID" value="WSE34209.1"/>
    <property type="molecule type" value="Genomic_DNA"/>
</dbReference>
<feature type="transmembrane region" description="Helical" evidence="11">
    <location>
        <begin position="613"/>
        <end position="632"/>
    </location>
</feature>
<reference evidence="13 14" key="1">
    <citation type="journal article" date="2015" name="Int. J. Syst. Evol. Microbiol.">
        <title>Amycolatopsis rhabdoformis sp. nov., an actinomycete isolated from a tropical forest soil.</title>
        <authorList>
            <person name="Souza W.R."/>
            <person name="Silva R.E."/>
            <person name="Goodfellow M."/>
            <person name="Busarakam K."/>
            <person name="Figueiro F.S."/>
            <person name="Ferreira D."/>
            <person name="Rodrigues-Filho E."/>
            <person name="Moraes L.A.B."/>
            <person name="Zucchi T.D."/>
        </authorList>
    </citation>
    <scope>NUCLEOTIDE SEQUENCE [LARGE SCALE GENOMIC DNA]</scope>
    <source>
        <strain evidence="13 14">NCIMB 14900</strain>
    </source>
</reference>
<evidence type="ECO:0000256" key="2">
    <source>
        <dbReference type="ARBA" id="ARBA00022448"/>
    </source>
</evidence>
<feature type="domain" description="ABC transporter" evidence="12">
    <location>
        <begin position="7"/>
        <end position="239"/>
    </location>
</feature>
<accession>A0ABZ1IJ57</accession>
<evidence type="ECO:0000313" key="13">
    <source>
        <dbReference type="EMBL" id="WSE34209.1"/>
    </source>
</evidence>
<dbReference type="InterPro" id="IPR027417">
    <property type="entry name" value="P-loop_NTPase"/>
</dbReference>
<evidence type="ECO:0000256" key="6">
    <source>
        <dbReference type="ARBA" id="ARBA00022741"/>
    </source>
</evidence>